<proteinExistence type="predicted"/>
<dbReference type="RefSeq" id="WP_100985998.1">
    <property type="nucleotide sequence ID" value="NZ_CP025096.1"/>
</dbReference>
<gene>
    <name evidence="1" type="ORF">CWM47_01305</name>
</gene>
<dbReference type="Proteomes" id="UP000232883">
    <property type="component" value="Chromosome"/>
</dbReference>
<dbReference type="EMBL" id="CP025096">
    <property type="protein sequence ID" value="AUD00573.1"/>
    <property type="molecule type" value="Genomic_DNA"/>
</dbReference>
<organism evidence="1 2">
    <name type="scientific">Spirosoma pollinicola</name>
    <dbReference type="NCBI Taxonomy" id="2057025"/>
    <lineage>
        <taxon>Bacteria</taxon>
        <taxon>Pseudomonadati</taxon>
        <taxon>Bacteroidota</taxon>
        <taxon>Cytophagia</taxon>
        <taxon>Cytophagales</taxon>
        <taxon>Cytophagaceae</taxon>
        <taxon>Spirosoma</taxon>
    </lineage>
</organism>
<name>A0A2K8YSG9_9BACT</name>
<dbReference type="OrthoDB" id="965937at2"/>
<evidence type="ECO:0000313" key="1">
    <source>
        <dbReference type="EMBL" id="AUD00573.1"/>
    </source>
</evidence>
<dbReference type="AlphaFoldDB" id="A0A2K8YSG9"/>
<sequence>MTTRQMLFALLLMVGAFVGFMGYCYAWMDWVDDVQTGVYRKNYLEAAGETSALGLYTYLAIRFVKRNVTL</sequence>
<keyword evidence="2" id="KW-1185">Reference proteome</keyword>
<dbReference type="KEGG" id="spir:CWM47_01305"/>
<evidence type="ECO:0000313" key="2">
    <source>
        <dbReference type="Proteomes" id="UP000232883"/>
    </source>
</evidence>
<reference evidence="1 2" key="1">
    <citation type="submission" date="2017-11" db="EMBL/GenBank/DDBJ databases">
        <title>Taxonomic description and genome sequences of Spirosoma HA7 sp. nov., isolated from pollen microhabitat of Corylus avellana.</title>
        <authorList>
            <person name="Ambika Manirajan B."/>
            <person name="Suarez C."/>
            <person name="Ratering S."/>
            <person name="Geissler-Plaum R."/>
            <person name="Cardinale M."/>
            <person name="Sylvia S."/>
        </authorList>
    </citation>
    <scope>NUCLEOTIDE SEQUENCE [LARGE SCALE GENOMIC DNA]</scope>
    <source>
        <strain evidence="1 2">HA7</strain>
    </source>
</reference>
<protein>
    <submittedName>
        <fullName evidence="1">Uncharacterized protein</fullName>
    </submittedName>
</protein>
<accession>A0A2K8YSG9</accession>